<comment type="caution">
    <text evidence="8">The sequence shown here is derived from an EMBL/GenBank/DDBJ whole genome shotgun (WGS) entry which is preliminary data.</text>
</comment>
<proteinExistence type="inferred from homology"/>
<accession>A0A944GUX1</accession>
<comment type="caution">
    <text evidence="5">Lacks conserved residue(s) required for the propagation of feature annotation.</text>
</comment>
<dbReference type="InterPro" id="IPR007848">
    <property type="entry name" value="Small_mtfrase_dom"/>
</dbReference>
<keyword evidence="2 5" id="KW-0808">Transferase</keyword>
<feature type="binding site" evidence="5">
    <location>
        <position position="123"/>
    </location>
    <ligand>
        <name>S-adenosyl-L-methionine</name>
        <dbReference type="ChEBI" id="CHEBI:59789"/>
    </ligand>
</feature>
<dbReference type="PROSITE" id="PS00092">
    <property type="entry name" value="N6_MTASE"/>
    <property type="match status" value="1"/>
</dbReference>
<dbReference type="SUPFAM" id="SSF53335">
    <property type="entry name" value="S-adenosyl-L-methionine-dependent methyltransferases"/>
    <property type="match status" value="1"/>
</dbReference>
<dbReference type="InterPro" id="IPR019874">
    <property type="entry name" value="RF_methyltr_PrmC"/>
</dbReference>
<dbReference type="Proteomes" id="UP000705379">
    <property type="component" value="Unassembled WGS sequence"/>
</dbReference>
<evidence type="ECO:0000256" key="1">
    <source>
        <dbReference type="ARBA" id="ARBA00022603"/>
    </source>
</evidence>
<dbReference type="GO" id="GO:0003676">
    <property type="term" value="F:nucleic acid binding"/>
    <property type="evidence" value="ECO:0007669"/>
    <property type="project" value="InterPro"/>
</dbReference>
<dbReference type="Gene3D" id="1.10.8.10">
    <property type="entry name" value="DNA helicase RuvA subunit, C-terminal domain"/>
    <property type="match status" value="1"/>
</dbReference>
<name>A0A944GUX1_9HYPH</name>
<dbReference type="GO" id="GO:0102559">
    <property type="term" value="F:peptide chain release factor N(5)-glutamine methyltransferase activity"/>
    <property type="evidence" value="ECO:0007669"/>
    <property type="project" value="UniProtKB-EC"/>
</dbReference>
<evidence type="ECO:0000259" key="7">
    <source>
        <dbReference type="Pfam" id="PF17827"/>
    </source>
</evidence>
<protein>
    <recommendedName>
        <fullName evidence="5">Release factor glutamine methyltransferase</fullName>
        <shortName evidence="5">RF MTase</shortName>
        <ecNumber evidence="5">2.1.1.297</ecNumber>
    </recommendedName>
    <alternativeName>
        <fullName evidence="5">N5-glutamine methyltransferase PrmC</fullName>
    </alternativeName>
    <alternativeName>
        <fullName evidence="5">Protein-(glutamine-N5) MTase PrmC</fullName>
    </alternativeName>
    <alternativeName>
        <fullName evidence="5">Protein-glutamine N-methyltransferase PrmC</fullName>
    </alternativeName>
</protein>
<feature type="domain" description="Methyltransferase small" evidence="6">
    <location>
        <begin position="95"/>
        <end position="174"/>
    </location>
</feature>
<organism evidence="8 9">
    <name type="scientific">Roseibium polysiphoniae</name>
    <dbReference type="NCBI Taxonomy" id="2571221"/>
    <lineage>
        <taxon>Bacteria</taxon>
        <taxon>Pseudomonadati</taxon>
        <taxon>Pseudomonadota</taxon>
        <taxon>Alphaproteobacteria</taxon>
        <taxon>Hyphomicrobiales</taxon>
        <taxon>Stappiaceae</taxon>
        <taxon>Roseibium</taxon>
    </lineage>
</organism>
<dbReference type="Pfam" id="PF17827">
    <property type="entry name" value="PrmC_N"/>
    <property type="match status" value="1"/>
</dbReference>
<dbReference type="NCBIfam" id="TIGR00536">
    <property type="entry name" value="hemK_fam"/>
    <property type="match status" value="1"/>
</dbReference>
<evidence type="ECO:0000256" key="2">
    <source>
        <dbReference type="ARBA" id="ARBA00022679"/>
    </source>
</evidence>
<evidence type="ECO:0000256" key="4">
    <source>
        <dbReference type="ARBA" id="ARBA00048391"/>
    </source>
</evidence>
<reference evidence="8" key="1">
    <citation type="submission" date="2018-08" db="EMBL/GenBank/DDBJ databases">
        <authorList>
            <person name="Jin W."/>
            <person name="Wang H."/>
            <person name="Yang Y."/>
            <person name="Li M."/>
            <person name="Liu J."/>
        </authorList>
    </citation>
    <scope>NUCLEOTIDE SEQUENCE</scope>
    <source>
        <strain evidence="8">AESS21</strain>
    </source>
</reference>
<feature type="domain" description="Release factor glutamine methyltransferase N-terminal" evidence="7">
    <location>
        <begin position="2"/>
        <end position="55"/>
    </location>
</feature>
<comment type="catalytic activity">
    <reaction evidence="4 5">
        <text>L-glutaminyl-[peptide chain release factor] + S-adenosyl-L-methionine = N(5)-methyl-L-glutaminyl-[peptide chain release factor] + S-adenosyl-L-homocysteine + H(+)</text>
        <dbReference type="Rhea" id="RHEA:42896"/>
        <dbReference type="Rhea" id="RHEA-COMP:10271"/>
        <dbReference type="Rhea" id="RHEA-COMP:10272"/>
        <dbReference type="ChEBI" id="CHEBI:15378"/>
        <dbReference type="ChEBI" id="CHEBI:30011"/>
        <dbReference type="ChEBI" id="CHEBI:57856"/>
        <dbReference type="ChEBI" id="CHEBI:59789"/>
        <dbReference type="ChEBI" id="CHEBI:61891"/>
        <dbReference type="EC" id="2.1.1.297"/>
    </reaction>
</comment>
<comment type="function">
    <text evidence="5">Methylates the class 1 translation termination release factors RF1/PrfA and RF2/PrfB on the glutamine residue of the universally conserved GGQ motif.</text>
</comment>
<feature type="binding site" evidence="5">
    <location>
        <begin position="100"/>
        <end position="104"/>
    </location>
    <ligand>
        <name>S-adenosyl-L-methionine</name>
        <dbReference type="ChEBI" id="CHEBI:59789"/>
    </ligand>
</feature>
<gene>
    <name evidence="5 8" type="primary">prmC</name>
    <name evidence="8" type="ORF">DYI23_17870</name>
</gene>
<evidence type="ECO:0000259" key="6">
    <source>
        <dbReference type="Pfam" id="PF05175"/>
    </source>
</evidence>
<dbReference type="CDD" id="cd02440">
    <property type="entry name" value="AdoMet_MTases"/>
    <property type="match status" value="1"/>
</dbReference>
<dbReference type="NCBIfam" id="TIGR03534">
    <property type="entry name" value="RF_mod_PrmC"/>
    <property type="match status" value="1"/>
</dbReference>
<feature type="binding site" evidence="5">
    <location>
        <position position="166"/>
    </location>
    <ligand>
        <name>S-adenosyl-L-methionine</name>
        <dbReference type="ChEBI" id="CHEBI:59789"/>
    </ligand>
</feature>
<dbReference type="PANTHER" id="PTHR18895:SF74">
    <property type="entry name" value="MTRF1L RELEASE FACTOR GLUTAMINE METHYLTRANSFERASE"/>
    <property type="match status" value="1"/>
</dbReference>
<dbReference type="EMBL" id="QTKU01000004">
    <property type="protein sequence ID" value="MBS8262101.1"/>
    <property type="molecule type" value="Genomic_DNA"/>
</dbReference>
<reference evidence="8" key="2">
    <citation type="journal article" date="2021" name="Microorganisms">
        <title>Bacterial Dimethylsulfoniopropionate Biosynthesis in the East China Sea.</title>
        <authorList>
            <person name="Liu J."/>
            <person name="Zhang Y."/>
            <person name="Liu J."/>
            <person name="Zhong H."/>
            <person name="Williams B.T."/>
            <person name="Zheng Y."/>
            <person name="Curson A.R.J."/>
            <person name="Sun C."/>
            <person name="Sun H."/>
            <person name="Song D."/>
            <person name="Wagner Mackenzie B."/>
            <person name="Bermejo Martinez A."/>
            <person name="Todd J.D."/>
            <person name="Zhang X.H."/>
        </authorList>
    </citation>
    <scope>NUCLEOTIDE SEQUENCE</scope>
    <source>
        <strain evidence="8">AESS21</strain>
    </source>
</reference>
<dbReference type="AlphaFoldDB" id="A0A944GUX1"/>
<dbReference type="GO" id="GO:0032259">
    <property type="term" value="P:methylation"/>
    <property type="evidence" value="ECO:0007669"/>
    <property type="project" value="UniProtKB-KW"/>
</dbReference>
<evidence type="ECO:0000256" key="5">
    <source>
        <dbReference type="HAMAP-Rule" id="MF_02126"/>
    </source>
</evidence>
<dbReference type="InterPro" id="IPR040758">
    <property type="entry name" value="PrmC_N"/>
</dbReference>
<sequence length="265" mass="28908">MPDLDARLLTASALEVSPSDLILREDDTVGDEQRLLALKYADQRLIGLPVGRILGEREFWGLRFHLNEETLEPRPDTETLVQAVLDRVSCEEPLVLADIGTGTGAIAVALLNELPNAVCAAIDISERALECARGNAARHGVAERLLAVRSDYASSLGAGVDWVLSNPPYIRTKVVEGLAREVREHDPARALDGGADGLDAYREIVPQALQCLSPDGRIGLEIGFDQAQEVSELLRQWGFLHIEIIQDLAGNDRVVLAMRRESGSF</sequence>
<evidence type="ECO:0000313" key="8">
    <source>
        <dbReference type="EMBL" id="MBS8262101.1"/>
    </source>
</evidence>
<dbReference type="InterPro" id="IPR029063">
    <property type="entry name" value="SAM-dependent_MTases_sf"/>
</dbReference>
<dbReference type="InterPro" id="IPR004556">
    <property type="entry name" value="HemK-like"/>
</dbReference>
<dbReference type="InterPro" id="IPR050320">
    <property type="entry name" value="N5-glutamine_MTase"/>
</dbReference>
<feature type="binding site" evidence="5">
    <location>
        <begin position="166"/>
        <end position="169"/>
    </location>
    <ligand>
        <name>substrate</name>
    </ligand>
</feature>
<evidence type="ECO:0000256" key="3">
    <source>
        <dbReference type="ARBA" id="ARBA00022691"/>
    </source>
</evidence>
<dbReference type="EC" id="2.1.1.297" evidence="5"/>
<dbReference type="PANTHER" id="PTHR18895">
    <property type="entry name" value="HEMK METHYLTRANSFERASE"/>
    <property type="match status" value="1"/>
</dbReference>
<dbReference type="InterPro" id="IPR002052">
    <property type="entry name" value="DNA_methylase_N6_adenine_CS"/>
</dbReference>
<dbReference type="Pfam" id="PF05175">
    <property type="entry name" value="MTS"/>
    <property type="match status" value="1"/>
</dbReference>
<dbReference type="HAMAP" id="MF_02126">
    <property type="entry name" value="RF_methyltr_PrmC"/>
    <property type="match status" value="1"/>
</dbReference>
<dbReference type="Gene3D" id="3.40.50.150">
    <property type="entry name" value="Vaccinia Virus protein VP39"/>
    <property type="match status" value="1"/>
</dbReference>
<keyword evidence="1 5" id="KW-0489">Methyltransferase</keyword>
<evidence type="ECO:0000313" key="9">
    <source>
        <dbReference type="Proteomes" id="UP000705379"/>
    </source>
</evidence>
<keyword evidence="3 5" id="KW-0949">S-adenosyl-L-methionine</keyword>
<comment type="similarity">
    <text evidence="5">Belongs to the protein N5-glutamine methyltransferase family. PrmC subfamily.</text>
</comment>